<keyword evidence="1" id="KW-0732">Signal</keyword>
<name>A0ABW8Y9H7_9FLAO</name>
<dbReference type="EMBL" id="JBELQB010000003">
    <property type="protein sequence ID" value="MFL9836863.1"/>
    <property type="molecule type" value="Genomic_DNA"/>
</dbReference>
<feature type="chain" id="PRO_5046638511" description="DUF4468 domain-containing protein" evidence="1">
    <location>
        <begin position="17"/>
        <end position="179"/>
    </location>
</feature>
<reference evidence="2 3" key="1">
    <citation type="submission" date="2024-06" db="EMBL/GenBank/DDBJ databases">
        <authorList>
            <person name="Kaempfer P."/>
            <person name="Viver T."/>
        </authorList>
    </citation>
    <scope>NUCLEOTIDE SEQUENCE [LARGE SCALE GENOMIC DNA]</scope>
    <source>
        <strain evidence="2 3">ST-75</strain>
    </source>
</reference>
<protein>
    <recommendedName>
        <fullName evidence="4">DUF4468 domain-containing protein</fullName>
    </recommendedName>
</protein>
<evidence type="ECO:0000256" key="1">
    <source>
        <dbReference type="SAM" id="SignalP"/>
    </source>
</evidence>
<evidence type="ECO:0000313" key="2">
    <source>
        <dbReference type="EMBL" id="MFL9836863.1"/>
    </source>
</evidence>
<proteinExistence type="predicted"/>
<comment type="caution">
    <text evidence="2">The sequence shown here is derived from an EMBL/GenBank/DDBJ whole genome shotgun (WGS) entry which is preliminary data.</text>
</comment>
<dbReference type="Proteomes" id="UP001629059">
    <property type="component" value="Unassembled WGS sequence"/>
</dbReference>
<keyword evidence="3" id="KW-1185">Reference proteome</keyword>
<organism evidence="2 3">
    <name type="scientific">Flavobacterium rhizophilum</name>
    <dbReference type="NCBI Taxonomy" id="3163296"/>
    <lineage>
        <taxon>Bacteria</taxon>
        <taxon>Pseudomonadati</taxon>
        <taxon>Bacteroidota</taxon>
        <taxon>Flavobacteriia</taxon>
        <taxon>Flavobacteriales</taxon>
        <taxon>Flavobacteriaceae</taxon>
        <taxon>Flavobacterium</taxon>
    </lineage>
</organism>
<gene>
    <name evidence="2" type="ORF">ABS768_05090</name>
</gene>
<accession>A0ABW8Y9H7</accession>
<evidence type="ECO:0000313" key="3">
    <source>
        <dbReference type="Proteomes" id="UP001629059"/>
    </source>
</evidence>
<dbReference type="RefSeq" id="WP_408073892.1">
    <property type="nucleotide sequence ID" value="NZ_JBELQB010000003.1"/>
</dbReference>
<feature type="signal peptide" evidence="1">
    <location>
        <begin position="1"/>
        <end position="16"/>
    </location>
</feature>
<sequence>MKLLIVLLFTSMCCYAQQEDITEKVKQIDDMSQNNSIASLACGSIFKKRFLFGKKTIGGFSNQVYCTKPVNGVQYKNDSPSIMKGQYTETSFITKNSTGYLDATFYYDNDKLFFVCIEKGIKNKNAEPVSEIYNIEPGKDISPEISEKLGFDITEWINNRKILFEEMRDQMKGLTTMTY</sequence>
<evidence type="ECO:0008006" key="4">
    <source>
        <dbReference type="Google" id="ProtNLM"/>
    </source>
</evidence>